<dbReference type="InterPro" id="IPR002528">
    <property type="entry name" value="MATE_fam"/>
</dbReference>
<reference evidence="8" key="1">
    <citation type="journal article" date="2021" name="PeerJ">
        <title>Extensive microbial diversity within the chicken gut microbiome revealed by metagenomics and culture.</title>
        <authorList>
            <person name="Gilroy R."/>
            <person name="Ravi A."/>
            <person name="Getino M."/>
            <person name="Pursley I."/>
            <person name="Horton D.L."/>
            <person name="Alikhan N.F."/>
            <person name="Baker D."/>
            <person name="Gharbi K."/>
            <person name="Hall N."/>
            <person name="Watson M."/>
            <person name="Adriaenssens E.M."/>
            <person name="Foster-Nyarko E."/>
            <person name="Jarju S."/>
            <person name="Secka A."/>
            <person name="Antonio M."/>
            <person name="Oren A."/>
            <person name="Chaudhuri R.R."/>
            <person name="La Ragione R."/>
            <person name="Hildebrand F."/>
            <person name="Pallen M.J."/>
        </authorList>
    </citation>
    <scope>NUCLEOTIDE SEQUENCE</scope>
    <source>
        <strain evidence="8">ChiBcec18-1249</strain>
    </source>
</reference>
<feature type="transmembrane region" description="Helical" evidence="7">
    <location>
        <begin position="252"/>
        <end position="281"/>
    </location>
</feature>
<feature type="transmembrane region" description="Helical" evidence="7">
    <location>
        <begin position="96"/>
        <end position="121"/>
    </location>
</feature>
<evidence type="ECO:0000313" key="8">
    <source>
        <dbReference type="EMBL" id="HJB12657.1"/>
    </source>
</evidence>
<name>A0A9D2LHB7_9FIRM</name>
<comment type="subcellular location">
    <subcellularLocation>
        <location evidence="1">Cell membrane</location>
        <topology evidence="1">Multi-pass membrane protein</topology>
    </subcellularLocation>
</comment>
<evidence type="ECO:0000256" key="4">
    <source>
        <dbReference type="ARBA" id="ARBA00022692"/>
    </source>
</evidence>
<dbReference type="InterPro" id="IPR048279">
    <property type="entry name" value="MdtK-like"/>
</dbReference>
<dbReference type="GO" id="GO:0042910">
    <property type="term" value="F:xenobiotic transmembrane transporter activity"/>
    <property type="evidence" value="ECO:0007669"/>
    <property type="project" value="InterPro"/>
</dbReference>
<feature type="transmembrane region" description="Helical" evidence="7">
    <location>
        <begin position="316"/>
        <end position="347"/>
    </location>
</feature>
<keyword evidence="6 7" id="KW-0472">Membrane</keyword>
<evidence type="ECO:0000313" key="9">
    <source>
        <dbReference type="Proteomes" id="UP000823824"/>
    </source>
</evidence>
<feature type="transmembrane region" description="Helical" evidence="7">
    <location>
        <begin position="57"/>
        <end position="76"/>
    </location>
</feature>
<keyword evidence="4 7" id="KW-0812">Transmembrane</keyword>
<dbReference type="GO" id="GO:0015297">
    <property type="term" value="F:antiporter activity"/>
    <property type="evidence" value="ECO:0007669"/>
    <property type="project" value="InterPro"/>
</dbReference>
<accession>A0A9D2LHB7</accession>
<dbReference type="Pfam" id="PF01554">
    <property type="entry name" value="MatE"/>
    <property type="match status" value="2"/>
</dbReference>
<evidence type="ECO:0000256" key="1">
    <source>
        <dbReference type="ARBA" id="ARBA00004651"/>
    </source>
</evidence>
<protein>
    <submittedName>
        <fullName evidence="8">MATE family efflux transporter</fullName>
    </submittedName>
</protein>
<proteinExistence type="predicted"/>
<evidence type="ECO:0000256" key="5">
    <source>
        <dbReference type="ARBA" id="ARBA00022989"/>
    </source>
</evidence>
<reference evidence="8" key="2">
    <citation type="submission" date="2021-04" db="EMBL/GenBank/DDBJ databases">
        <authorList>
            <person name="Gilroy R."/>
        </authorList>
    </citation>
    <scope>NUCLEOTIDE SEQUENCE</scope>
    <source>
        <strain evidence="8">ChiBcec18-1249</strain>
    </source>
</reference>
<dbReference type="AlphaFoldDB" id="A0A9D2LHB7"/>
<evidence type="ECO:0000256" key="2">
    <source>
        <dbReference type="ARBA" id="ARBA00022448"/>
    </source>
</evidence>
<feature type="transmembrane region" description="Helical" evidence="7">
    <location>
        <begin position="191"/>
        <end position="216"/>
    </location>
</feature>
<dbReference type="PANTHER" id="PTHR42925">
    <property type="entry name" value="MULTIDRUG AND TOXIN EFFLUX PROTEIN MATE FAMILY"/>
    <property type="match status" value="1"/>
</dbReference>
<keyword evidence="2" id="KW-0813">Transport</keyword>
<evidence type="ECO:0000256" key="3">
    <source>
        <dbReference type="ARBA" id="ARBA00022475"/>
    </source>
</evidence>
<evidence type="ECO:0000256" key="7">
    <source>
        <dbReference type="SAM" id="Phobius"/>
    </source>
</evidence>
<keyword evidence="3" id="KW-1003">Cell membrane</keyword>
<evidence type="ECO:0000256" key="6">
    <source>
        <dbReference type="ARBA" id="ARBA00023136"/>
    </source>
</evidence>
<feature type="transmembrane region" description="Helical" evidence="7">
    <location>
        <begin position="287"/>
        <end position="304"/>
    </location>
</feature>
<dbReference type="GO" id="GO:0005886">
    <property type="term" value="C:plasma membrane"/>
    <property type="evidence" value="ECO:0007669"/>
    <property type="project" value="UniProtKB-SubCell"/>
</dbReference>
<feature type="transmembrane region" description="Helical" evidence="7">
    <location>
        <begin position="133"/>
        <end position="153"/>
    </location>
</feature>
<dbReference type="Proteomes" id="UP000823824">
    <property type="component" value="Unassembled WGS sequence"/>
</dbReference>
<dbReference type="PIRSF" id="PIRSF006603">
    <property type="entry name" value="DinF"/>
    <property type="match status" value="1"/>
</dbReference>
<gene>
    <name evidence="8" type="ORF">H9787_02970</name>
</gene>
<feature type="transmembrane region" description="Helical" evidence="7">
    <location>
        <begin position="359"/>
        <end position="380"/>
    </location>
</feature>
<dbReference type="NCBIfam" id="TIGR00797">
    <property type="entry name" value="matE"/>
    <property type="match status" value="1"/>
</dbReference>
<keyword evidence="5 7" id="KW-1133">Transmembrane helix</keyword>
<feature type="transmembrane region" description="Helical" evidence="7">
    <location>
        <begin position="165"/>
        <end position="185"/>
    </location>
</feature>
<dbReference type="InterPro" id="IPR047135">
    <property type="entry name" value="YsiQ"/>
</dbReference>
<dbReference type="EMBL" id="DWZJ01000022">
    <property type="protein sequence ID" value="HJB12657.1"/>
    <property type="molecule type" value="Genomic_DNA"/>
</dbReference>
<dbReference type="PANTHER" id="PTHR42925:SF2">
    <property type="entry name" value="NA+ DRIVEN MULTIDRUG EFFLUX PUMP"/>
    <property type="match status" value="1"/>
</dbReference>
<comment type="caution">
    <text evidence="8">The sequence shown here is derived from an EMBL/GenBank/DDBJ whole genome shotgun (WGS) entry which is preliminary data.</text>
</comment>
<organism evidence="8 9">
    <name type="scientific">Candidatus Oscillibacter excrementigallinarum</name>
    <dbReference type="NCBI Taxonomy" id="2838716"/>
    <lineage>
        <taxon>Bacteria</taxon>
        <taxon>Bacillati</taxon>
        <taxon>Bacillota</taxon>
        <taxon>Clostridia</taxon>
        <taxon>Eubacteriales</taxon>
        <taxon>Oscillospiraceae</taxon>
        <taxon>Oscillibacter</taxon>
    </lineage>
</organism>
<sequence>MFRHLHRKPGFYKRLFRLALPLILQNLITTSLGFVDTFMVGMLGQNELSAVTAANTPIYLLQIIILGLLSGLSVLASQYWGKGDTENINRCMGVSLYAGLIIAVTAAVVLFCFPLQVMALVTNNDLLIELGAPYLRIVGLSYIFNTISSVYIGMQRSTENPAMGMIVFGISMLTNTCLNYVLIFGKFGAPAMGITGAAIATLISRVLEFLIVALYAPHYRRVPLMLRLLLRPGRAMVRSFLKYATPVLVNEILWGLGVSVMTAIMGHMVISTDMLAAYAIMGNIDKFSTVACFGVAGATAVIVGKRIGEGADREEVYSLGCCLLAVSFGVGLLVSACLAVLLPTVFIPYLYPLFHLEGLAFEIAVTMCVIYLFMLPLKAFDITNITGLLRAGGDSRMASIIDLSCQWVIAVPLTFLTALVFNAPVAVVCLCIQSENVCKCPWGILRLRSRKWINNVTEEGL</sequence>